<protein>
    <submittedName>
        <fullName evidence="3">Serine hydrolase</fullName>
    </submittedName>
</protein>
<proteinExistence type="predicted"/>
<evidence type="ECO:0000259" key="2">
    <source>
        <dbReference type="Pfam" id="PF00144"/>
    </source>
</evidence>
<organism evidence="3 4">
    <name type="scientific">Antarcticibacterium arcticum</name>
    <dbReference type="NCBI Taxonomy" id="2585771"/>
    <lineage>
        <taxon>Bacteria</taxon>
        <taxon>Pseudomonadati</taxon>
        <taxon>Bacteroidota</taxon>
        <taxon>Flavobacteriia</taxon>
        <taxon>Flavobacteriales</taxon>
        <taxon>Flavobacteriaceae</taxon>
        <taxon>Antarcticibacterium</taxon>
    </lineage>
</organism>
<dbReference type="SUPFAM" id="SSF56601">
    <property type="entry name" value="beta-lactamase/transpeptidase-like"/>
    <property type="match status" value="1"/>
</dbReference>
<dbReference type="KEGG" id="anp:FK178_08245"/>
<feature type="transmembrane region" description="Helical" evidence="1">
    <location>
        <begin position="7"/>
        <end position="24"/>
    </location>
</feature>
<keyword evidence="3" id="KW-0378">Hydrolase</keyword>
<keyword evidence="4" id="KW-1185">Reference proteome</keyword>
<accession>A0A5B8YIF7</accession>
<dbReference type="InterPro" id="IPR012338">
    <property type="entry name" value="Beta-lactam/transpept-like"/>
</dbReference>
<keyword evidence="1" id="KW-0812">Transmembrane</keyword>
<dbReference type="GO" id="GO:0016787">
    <property type="term" value="F:hydrolase activity"/>
    <property type="evidence" value="ECO:0007669"/>
    <property type="project" value="UniProtKB-KW"/>
</dbReference>
<feature type="domain" description="Beta-lactamase-related" evidence="2">
    <location>
        <begin position="163"/>
        <end position="426"/>
    </location>
</feature>
<evidence type="ECO:0000256" key="1">
    <source>
        <dbReference type="SAM" id="Phobius"/>
    </source>
</evidence>
<dbReference type="OrthoDB" id="9773047at2"/>
<name>A0A5B8YIF7_9FLAO</name>
<dbReference type="AlphaFoldDB" id="A0A5B8YIF7"/>
<dbReference type="InterPro" id="IPR050789">
    <property type="entry name" value="Diverse_Enzym_Activities"/>
</dbReference>
<dbReference type="Pfam" id="PF00144">
    <property type="entry name" value="Beta-lactamase"/>
    <property type="match status" value="1"/>
</dbReference>
<keyword evidence="1" id="KW-1133">Transmembrane helix</keyword>
<keyword evidence="1" id="KW-0472">Membrane</keyword>
<dbReference type="RefSeq" id="WP_146833385.1">
    <property type="nucleotide sequence ID" value="NZ_CP042476.1"/>
</dbReference>
<gene>
    <name evidence="3" type="ORF">FK178_08245</name>
</gene>
<dbReference type="Proteomes" id="UP000321954">
    <property type="component" value="Chromosome"/>
</dbReference>
<sequence>MRKIWKIVLPVFVLLIAVVIYINYPRLNIITGFAAKNACSCIFEAGRDLESVKALDNNFSPVNQASYKVDTQKMSVTSRIFGLKPRTAVYHRGLGCVLLPEKSSEISFAIIPERTIDNNSIPYPYGNAPPKDSVFLNVDTSALQMAVENAFDREGSIMQQTRAVVVLYKGHLIAEKYGEGFNAETSLLGWSMTKSITSAVLGRMEKQGRVSLDQNNLFEEWAGDERSKITLNDLLQMNSGLEWVEDYETISDVTRMLFQEKDMTRVQLRKPMAGPRSNTWNYSSGTTNLLSGFIRNQFDTHQEYLDYWYKEVIDKIGMHSMTLETDAAGNYVGSSYAWATARDWAKFGQLYLNRGKWNGEVILSESWINYSATPVEGSNGEYGAHFWLNAWGKYPNVPGDLYSANGFQGQHVFIIPSKELVVVRFGLAEYPDFDVDSFLKNIIGAVREF</sequence>
<dbReference type="EMBL" id="CP042476">
    <property type="protein sequence ID" value="QED37712.1"/>
    <property type="molecule type" value="Genomic_DNA"/>
</dbReference>
<dbReference type="PANTHER" id="PTHR43283:SF7">
    <property type="entry name" value="BETA-LACTAMASE-RELATED DOMAIN-CONTAINING PROTEIN"/>
    <property type="match status" value="1"/>
</dbReference>
<evidence type="ECO:0000313" key="4">
    <source>
        <dbReference type="Proteomes" id="UP000321954"/>
    </source>
</evidence>
<dbReference type="PANTHER" id="PTHR43283">
    <property type="entry name" value="BETA-LACTAMASE-RELATED"/>
    <property type="match status" value="1"/>
</dbReference>
<reference evidence="3 4" key="1">
    <citation type="submission" date="2019-08" db="EMBL/GenBank/DDBJ databases">
        <title>Antarcticibacterium arcticum sp. nov., a bacterium isolated from marine sediment of the Canadian Beaufort Sea.</title>
        <authorList>
            <person name="Lee Y.M."/>
            <person name="Baek K."/>
            <person name="Lee D.-H."/>
            <person name="Shin S.C."/>
            <person name="Jin Y.K."/>
            <person name="Park Y."/>
        </authorList>
    </citation>
    <scope>NUCLEOTIDE SEQUENCE [LARGE SCALE GENOMIC DNA]</scope>
    <source>
        <strain evidence="3 4">PAMC 28998</strain>
    </source>
</reference>
<dbReference type="Gene3D" id="3.40.710.10">
    <property type="entry name" value="DD-peptidase/beta-lactamase superfamily"/>
    <property type="match status" value="1"/>
</dbReference>
<dbReference type="InterPro" id="IPR001466">
    <property type="entry name" value="Beta-lactam-related"/>
</dbReference>
<evidence type="ECO:0000313" key="3">
    <source>
        <dbReference type="EMBL" id="QED37712.1"/>
    </source>
</evidence>